<comment type="similarity">
    <text evidence="1">Belongs to the VPS26 family.</text>
</comment>
<dbReference type="EMBL" id="AUWU02000009">
    <property type="protein sequence ID" value="KAH0569490.1"/>
    <property type="molecule type" value="Genomic_DNA"/>
</dbReference>
<dbReference type="OrthoDB" id="3821113at2759"/>
<dbReference type="VEuPathDB" id="GiardiaDB:SS50377_28439"/>
<reference evidence="3" key="2">
    <citation type="submission" date="2020-12" db="EMBL/GenBank/DDBJ databases">
        <title>New Spironucleus salmonicida genome in near-complete chromosomes.</title>
        <authorList>
            <person name="Xu F."/>
            <person name="Kurt Z."/>
            <person name="Jimenez-Gonzalez A."/>
            <person name="Astvaldsson A."/>
            <person name="Andersson J.O."/>
            <person name="Svard S.G."/>
        </authorList>
    </citation>
    <scope>NUCLEOTIDE SEQUENCE</scope>
    <source>
        <strain evidence="3">ATCC 50377</strain>
    </source>
</reference>
<dbReference type="InterPro" id="IPR028934">
    <property type="entry name" value="Vps26-related"/>
</dbReference>
<gene>
    <name evidence="2" type="ORF">SS50377_17155</name>
    <name evidence="3" type="ORF">SS50377_28439</name>
</gene>
<evidence type="ECO:0000256" key="1">
    <source>
        <dbReference type="ARBA" id="ARBA00009100"/>
    </source>
</evidence>
<name>V6LHP5_9EUKA</name>
<dbReference type="EMBL" id="KI546141">
    <property type="protein sequence ID" value="EST43211.1"/>
    <property type="molecule type" value="Genomic_DNA"/>
</dbReference>
<evidence type="ECO:0000313" key="3">
    <source>
        <dbReference type="EMBL" id="KAH0569490.1"/>
    </source>
</evidence>
<dbReference type="InterPro" id="IPR014752">
    <property type="entry name" value="Arrestin-like_C"/>
</dbReference>
<proteinExistence type="inferred from homology"/>
<protein>
    <submittedName>
        <fullName evidence="3">Vacuolar protein sorting 26</fullName>
    </submittedName>
    <submittedName>
        <fullName evidence="2">Vacuolar protein sorting-associated protein 26</fullName>
    </submittedName>
</protein>
<dbReference type="Pfam" id="PF03643">
    <property type="entry name" value="Vps26"/>
    <property type="match status" value="1"/>
</dbReference>
<dbReference type="AlphaFoldDB" id="V6LHP5"/>
<evidence type="ECO:0000313" key="2">
    <source>
        <dbReference type="EMBL" id="EST43211.1"/>
    </source>
</evidence>
<reference evidence="2 3" key="1">
    <citation type="journal article" date="2014" name="PLoS Genet.">
        <title>The Genome of Spironucleus salmonicida Highlights a Fish Pathogen Adapted to Fluctuating Environments.</title>
        <authorList>
            <person name="Xu F."/>
            <person name="Jerlstrom-Hultqvist J."/>
            <person name="Einarsson E."/>
            <person name="Astvaldsson A."/>
            <person name="Svard S.G."/>
            <person name="Andersson J.O."/>
        </authorList>
    </citation>
    <scope>NUCLEOTIDE SEQUENCE</scope>
    <source>
        <strain evidence="3">ATCC 50377</strain>
    </source>
</reference>
<organism evidence="2">
    <name type="scientific">Spironucleus salmonicida</name>
    <dbReference type="NCBI Taxonomy" id="348837"/>
    <lineage>
        <taxon>Eukaryota</taxon>
        <taxon>Metamonada</taxon>
        <taxon>Diplomonadida</taxon>
        <taxon>Hexamitidae</taxon>
        <taxon>Hexamitinae</taxon>
        <taxon>Spironucleus</taxon>
    </lineage>
</organism>
<dbReference type="GO" id="GO:0006886">
    <property type="term" value="P:intracellular protein transport"/>
    <property type="evidence" value="ECO:0007669"/>
    <property type="project" value="InterPro"/>
</dbReference>
<dbReference type="Proteomes" id="UP000018208">
    <property type="component" value="Unassembled WGS sequence"/>
</dbReference>
<dbReference type="Gene3D" id="2.60.40.640">
    <property type="match status" value="2"/>
</dbReference>
<accession>V6LHP5</accession>
<evidence type="ECO:0000313" key="4">
    <source>
        <dbReference type="Proteomes" id="UP000018208"/>
    </source>
</evidence>
<keyword evidence="4" id="KW-1185">Reference proteome</keyword>
<sequence>MSKFTLALQVPALQMLPLSNGLPLTKITTKLAGTVIFTPLKATSHQGISVQITGLVLVNKLIKSVFFELQKDIFGAEKSTLPRSIPFDLGQVQLPYSTGKAGSIEIIYCLKAILKTSNTAKYLETPSSALFFERFVPSPQREITPFKTEVGAENAIQIEIQTSNTTLNLARDSFLGSVNFLLCQKKFVQMEVILRVRSQYKERNQIFVHDWEDIFRYQAMEGAPVRGEIVPFKIPLFRLQEAFCSFVTEDCKIDWSVLVDVSDTDGQHYFKEILLNFWWGEDEAAE</sequence>
<dbReference type="PANTHER" id="PTHR12233">
    <property type="entry name" value="VACUOLAR PROTEIN SORTING 26 RELATED"/>
    <property type="match status" value="1"/>
</dbReference>